<dbReference type="OrthoDB" id="9793581at2"/>
<evidence type="ECO:0000256" key="4">
    <source>
        <dbReference type="ARBA" id="ARBA00022692"/>
    </source>
</evidence>
<protein>
    <recommendedName>
        <fullName evidence="11">Biopolymer transporter ExbD</fullName>
    </recommendedName>
</protein>
<dbReference type="EMBL" id="CP014327">
    <property type="protein sequence ID" value="AML50724.1"/>
    <property type="molecule type" value="Genomic_DNA"/>
</dbReference>
<dbReference type="GO" id="GO:0022857">
    <property type="term" value="F:transmembrane transporter activity"/>
    <property type="evidence" value="ECO:0007669"/>
    <property type="project" value="InterPro"/>
</dbReference>
<dbReference type="Pfam" id="PF02472">
    <property type="entry name" value="ExbD"/>
    <property type="match status" value="1"/>
</dbReference>
<keyword evidence="7" id="KW-0653">Protein transport</keyword>
<evidence type="ECO:0000256" key="7">
    <source>
        <dbReference type="RuleBase" id="RU003879"/>
    </source>
</evidence>
<keyword evidence="5 8" id="KW-1133">Transmembrane helix</keyword>
<dbReference type="STRING" id="1579316.RC74_04980"/>
<evidence type="ECO:0000256" key="5">
    <source>
        <dbReference type="ARBA" id="ARBA00022989"/>
    </source>
</evidence>
<organism evidence="9 10">
    <name type="scientific">Falsihalocynthiibacter arcticus</name>
    <dbReference type="NCBI Taxonomy" id="1579316"/>
    <lineage>
        <taxon>Bacteria</taxon>
        <taxon>Pseudomonadati</taxon>
        <taxon>Pseudomonadota</taxon>
        <taxon>Alphaproteobacteria</taxon>
        <taxon>Rhodobacterales</taxon>
        <taxon>Roseobacteraceae</taxon>
        <taxon>Falsihalocynthiibacter</taxon>
    </lineage>
</organism>
<evidence type="ECO:0000256" key="1">
    <source>
        <dbReference type="ARBA" id="ARBA00004162"/>
    </source>
</evidence>
<name>A0A126UXE7_9RHOB</name>
<comment type="subcellular location">
    <subcellularLocation>
        <location evidence="1">Cell membrane</location>
        <topology evidence="1">Single-pass membrane protein</topology>
    </subcellularLocation>
    <subcellularLocation>
        <location evidence="7">Cell membrane</location>
        <topology evidence="7">Single-pass type II membrane protein</topology>
    </subcellularLocation>
</comment>
<dbReference type="KEGG" id="hat:RC74_04980"/>
<comment type="similarity">
    <text evidence="2 7">Belongs to the ExbD/TolR family.</text>
</comment>
<sequence length="140" mass="15087">MQLTRVTEPKRIISLVPMIDVLLIMLVFFMVTSTYLNLGMIPVVKSSDATIAPEKEGAPSANAPLLIRLNSDGQPSLKGQKARLPDLAALLTTQVAQFPETSVLIWPSPHAKTQSLVSLLDTITASGVTQLRILQLAAVE</sequence>
<dbReference type="PANTHER" id="PTHR30558">
    <property type="entry name" value="EXBD MEMBRANE COMPONENT OF PMF-DRIVEN MACROMOLECULE IMPORT SYSTEM"/>
    <property type="match status" value="1"/>
</dbReference>
<accession>A0A126UXE7</accession>
<feature type="transmembrane region" description="Helical" evidence="8">
    <location>
        <begin position="12"/>
        <end position="36"/>
    </location>
</feature>
<keyword evidence="6 8" id="KW-0472">Membrane</keyword>
<evidence type="ECO:0000256" key="8">
    <source>
        <dbReference type="SAM" id="Phobius"/>
    </source>
</evidence>
<evidence type="ECO:0000313" key="10">
    <source>
        <dbReference type="Proteomes" id="UP000070371"/>
    </source>
</evidence>
<keyword evidence="7" id="KW-0813">Transport</keyword>
<dbReference type="RefSeq" id="WP_039002357.1">
    <property type="nucleotide sequence ID" value="NZ_CP014327.1"/>
</dbReference>
<dbReference type="GO" id="GO:0015031">
    <property type="term" value="P:protein transport"/>
    <property type="evidence" value="ECO:0007669"/>
    <property type="project" value="UniProtKB-KW"/>
</dbReference>
<keyword evidence="10" id="KW-1185">Reference proteome</keyword>
<evidence type="ECO:0000256" key="6">
    <source>
        <dbReference type="ARBA" id="ARBA00023136"/>
    </source>
</evidence>
<gene>
    <name evidence="9" type="ORF">RC74_04980</name>
</gene>
<dbReference type="AlphaFoldDB" id="A0A126UXE7"/>
<dbReference type="Gene3D" id="3.30.420.270">
    <property type="match status" value="1"/>
</dbReference>
<dbReference type="InterPro" id="IPR003400">
    <property type="entry name" value="ExbD"/>
</dbReference>
<evidence type="ECO:0000256" key="2">
    <source>
        <dbReference type="ARBA" id="ARBA00005811"/>
    </source>
</evidence>
<reference evidence="9 10" key="1">
    <citation type="submission" date="2016-02" db="EMBL/GenBank/DDBJ databases">
        <title>Complete genome sequence of Halocynthiibacter arcticus PAMC 20958t from arctic marine sediment.</title>
        <authorList>
            <person name="Lee Y.M."/>
            <person name="Baek K."/>
            <person name="Lee H.K."/>
            <person name="Shin S.C."/>
        </authorList>
    </citation>
    <scope>NUCLEOTIDE SEQUENCE [LARGE SCALE GENOMIC DNA]</scope>
    <source>
        <strain evidence="9">PAMC 20958</strain>
    </source>
</reference>
<dbReference type="GO" id="GO:0005886">
    <property type="term" value="C:plasma membrane"/>
    <property type="evidence" value="ECO:0007669"/>
    <property type="project" value="UniProtKB-SubCell"/>
</dbReference>
<keyword evidence="3" id="KW-1003">Cell membrane</keyword>
<evidence type="ECO:0000256" key="3">
    <source>
        <dbReference type="ARBA" id="ARBA00022475"/>
    </source>
</evidence>
<dbReference type="Proteomes" id="UP000070371">
    <property type="component" value="Chromosome"/>
</dbReference>
<keyword evidence="4 7" id="KW-0812">Transmembrane</keyword>
<evidence type="ECO:0000313" key="9">
    <source>
        <dbReference type="EMBL" id="AML50724.1"/>
    </source>
</evidence>
<proteinExistence type="inferred from homology"/>
<evidence type="ECO:0008006" key="11">
    <source>
        <dbReference type="Google" id="ProtNLM"/>
    </source>
</evidence>